<organism evidence="3 4">
    <name type="scientific">Coprinopsis cinerea (strain Okayama-7 / 130 / ATCC MYA-4618 / FGSC 9003)</name>
    <name type="common">Inky cap fungus</name>
    <name type="synonym">Hormographiella aspergillata</name>
    <dbReference type="NCBI Taxonomy" id="240176"/>
    <lineage>
        <taxon>Eukaryota</taxon>
        <taxon>Fungi</taxon>
        <taxon>Dikarya</taxon>
        <taxon>Basidiomycota</taxon>
        <taxon>Agaricomycotina</taxon>
        <taxon>Agaricomycetes</taxon>
        <taxon>Agaricomycetidae</taxon>
        <taxon>Agaricales</taxon>
        <taxon>Agaricineae</taxon>
        <taxon>Psathyrellaceae</taxon>
        <taxon>Coprinopsis</taxon>
    </lineage>
</organism>
<sequence length="432" mass="45679">MRFTAATILTAVFLASSGALAFFDDESYEVRDINDVDLFERDFDYELETREPRRRRGGGRRHSKGRFNAIAGALGDAAGQIGGAAVQGAMAQRDFLDEFDLVERDFDDFELEAREPRRRRGGRRRGSSGRFDSAVGALGNAVGQIGGAAVEGAMAQRDFFDELDLVERDFDDFDLEARFRGGRGGRGGRRRGGRRGGFRGGRGRRGGRGGFGGGPGAAAAQAAGGAGGGEAPAERSFTDYDDLFERDFDDFDFEAREPRRRRGGGRRASKGRFNAVAGALGDAAGQIGGAAVQGAMAQRDFEDELEARRFGKIFRGIRNRFRGGGSAAVDAAAQAASANQAREFDEFELKAREPRRGGFGRRGGRRRRGRGRGRGRRGGFGGAGAGAAGEAGGAAAGAASAEAAAAPAARSLDEVEVEARELAVSSPIEVSA</sequence>
<dbReference type="VEuPathDB" id="FungiDB:CC1G_14779"/>
<reference evidence="3 4" key="1">
    <citation type="journal article" date="2010" name="Proc. Natl. Acad. Sci. U.S.A.">
        <title>Insights into evolution of multicellular fungi from the assembled chromosomes of the mushroom Coprinopsis cinerea (Coprinus cinereus).</title>
        <authorList>
            <person name="Stajich J.E."/>
            <person name="Wilke S.K."/>
            <person name="Ahren D."/>
            <person name="Au C.H."/>
            <person name="Birren B.W."/>
            <person name="Borodovsky M."/>
            <person name="Burns C."/>
            <person name="Canback B."/>
            <person name="Casselton L.A."/>
            <person name="Cheng C.K."/>
            <person name="Deng J."/>
            <person name="Dietrich F.S."/>
            <person name="Fargo D.C."/>
            <person name="Farman M.L."/>
            <person name="Gathman A.C."/>
            <person name="Goldberg J."/>
            <person name="Guigo R."/>
            <person name="Hoegger P.J."/>
            <person name="Hooker J.B."/>
            <person name="Huggins A."/>
            <person name="James T.Y."/>
            <person name="Kamada T."/>
            <person name="Kilaru S."/>
            <person name="Kodira C."/>
            <person name="Kues U."/>
            <person name="Kupfer D."/>
            <person name="Kwan H.S."/>
            <person name="Lomsadze A."/>
            <person name="Li W."/>
            <person name="Lilly W.W."/>
            <person name="Ma L.J."/>
            <person name="Mackey A.J."/>
            <person name="Manning G."/>
            <person name="Martin F."/>
            <person name="Muraguchi H."/>
            <person name="Natvig D.O."/>
            <person name="Palmerini H."/>
            <person name="Ramesh M.A."/>
            <person name="Rehmeyer C.J."/>
            <person name="Roe B.A."/>
            <person name="Shenoy N."/>
            <person name="Stanke M."/>
            <person name="Ter-Hovhannisyan V."/>
            <person name="Tunlid A."/>
            <person name="Velagapudi R."/>
            <person name="Vision T.J."/>
            <person name="Zeng Q."/>
            <person name="Zolan M.E."/>
            <person name="Pukkila P.J."/>
        </authorList>
    </citation>
    <scope>NUCLEOTIDE SEQUENCE [LARGE SCALE GENOMIC DNA]</scope>
    <source>
        <strain evidence="4">Okayama-7 / 130 / ATCC MYA-4618 / FGSC 9003</strain>
    </source>
</reference>
<dbReference type="Proteomes" id="UP000001861">
    <property type="component" value="Unassembled WGS sequence"/>
</dbReference>
<proteinExistence type="predicted"/>
<feature type="compositionally biased region" description="Basic residues" evidence="1">
    <location>
        <begin position="181"/>
        <end position="207"/>
    </location>
</feature>
<dbReference type="EMBL" id="AACS02000007">
    <property type="protein sequence ID" value="EFI27307.1"/>
    <property type="molecule type" value="Genomic_DNA"/>
</dbReference>
<feature type="signal peptide" evidence="2">
    <location>
        <begin position="1"/>
        <end position="21"/>
    </location>
</feature>
<evidence type="ECO:0000313" key="3">
    <source>
        <dbReference type="EMBL" id="EFI27307.1"/>
    </source>
</evidence>
<dbReference type="OMA" id="ANPGRAF"/>
<name>D6RNT9_COPC7</name>
<keyword evidence="2" id="KW-0732">Signal</keyword>
<dbReference type="GeneID" id="9379127"/>
<evidence type="ECO:0000256" key="2">
    <source>
        <dbReference type="SAM" id="SignalP"/>
    </source>
</evidence>
<evidence type="ECO:0000313" key="4">
    <source>
        <dbReference type="Proteomes" id="UP000001861"/>
    </source>
</evidence>
<feature type="compositionally biased region" description="Basic residues" evidence="1">
    <location>
        <begin position="358"/>
        <end position="377"/>
    </location>
</feature>
<dbReference type="HOGENOM" id="CLU_634611_0_0_1"/>
<feature type="compositionally biased region" description="Basic and acidic residues" evidence="1">
    <location>
        <begin position="347"/>
        <end position="356"/>
    </location>
</feature>
<feature type="compositionally biased region" description="Gly residues" evidence="1">
    <location>
        <begin position="378"/>
        <end position="395"/>
    </location>
</feature>
<dbReference type="InParanoid" id="D6RNT9"/>
<comment type="caution">
    <text evidence="3">The sequence shown here is derived from an EMBL/GenBank/DDBJ whole genome shotgun (WGS) entry which is preliminary data.</text>
</comment>
<gene>
    <name evidence="3" type="ORF">CC1G_14779</name>
</gene>
<accession>D6RNT9</accession>
<dbReference type="AlphaFoldDB" id="D6RNT9"/>
<evidence type="ECO:0000256" key="1">
    <source>
        <dbReference type="SAM" id="MobiDB-lite"/>
    </source>
</evidence>
<feature type="region of interest" description="Disordered" evidence="1">
    <location>
        <begin position="181"/>
        <end position="235"/>
    </location>
</feature>
<dbReference type="KEGG" id="cci:CC1G_14779"/>
<feature type="region of interest" description="Disordered" evidence="1">
    <location>
        <begin position="347"/>
        <end position="410"/>
    </location>
</feature>
<protein>
    <submittedName>
        <fullName evidence="3">Uncharacterized protein</fullName>
    </submittedName>
</protein>
<feature type="compositionally biased region" description="Low complexity" evidence="1">
    <location>
        <begin position="396"/>
        <end position="410"/>
    </location>
</feature>
<keyword evidence="4" id="KW-1185">Reference proteome</keyword>
<feature type="chain" id="PRO_5003087725" evidence="2">
    <location>
        <begin position="22"/>
        <end position="432"/>
    </location>
</feature>
<dbReference type="RefSeq" id="XP_002910801.1">
    <property type="nucleotide sequence ID" value="XM_002910755.1"/>
</dbReference>